<proteinExistence type="predicted"/>
<evidence type="ECO:0000313" key="2">
    <source>
        <dbReference type="Proteomes" id="UP000236311"/>
    </source>
</evidence>
<reference evidence="1 2" key="1">
    <citation type="submission" date="2018-01" db="EMBL/GenBank/DDBJ databases">
        <authorList>
            <person name="Gaut B.S."/>
            <person name="Morton B.R."/>
            <person name="Clegg M.T."/>
            <person name="Duvall M.R."/>
        </authorList>
    </citation>
    <scope>NUCLEOTIDE SEQUENCE [LARGE SCALE GENOMIC DNA]</scope>
    <source>
        <strain evidence="1">GP69</strain>
    </source>
</reference>
<organism evidence="1 2">
    <name type="scientific">Acetatifactor muris</name>
    <dbReference type="NCBI Taxonomy" id="879566"/>
    <lineage>
        <taxon>Bacteria</taxon>
        <taxon>Bacillati</taxon>
        <taxon>Bacillota</taxon>
        <taxon>Clostridia</taxon>
        <taxon>Lachnospirales</taxon>
        <taxon>Lachnospiraceae</taxon>
        <taxon>Acetatifactor</taxon>
    </lineage>
</organism>
<dbReference type="EMBL" id="OFSM01000012">
    <property type="protein sequence ID" value="SOY29802.1"/>
    <property type="molecule type" value="Genomic_DNA"/>
</dbReference>
<dbReference type="AlphaFoldDB" id="A0A2K4ZH80"/>
<dbReference type="RefSeq" id="WP_103239891.1">
    <property type="nucleotide sequence ID" value="NZ_JANJZD010000011.1"/>
</dbReference>
<dbReference type="OrthoDB" id="41724at2"/>
<gene>
    <name evidence="1" type="ORF">AMURIS_02523</name>
</gene>
<dbReference type="InterPro" id="IPR036278">
    <property type="entry name" value="Sialidase_sf"/>
</dbReference>
<name>A0A2K4ZH80_9FIRM</name>
<accession>A0A2K4ZH80</accession>
<dbReference type="CDD" id="cd15482">
    <property type="entry name" value="Sialidase_non-viral"/>
    <property type="match status" value="1"/>
</dbReference>
<sequence>MSNWTQRFQMMPGNPPSEGYLFANHEPLRRSGHLGHALVEYEPGKLLAFYASCDAGDPKWNGHSGYGWMEYRRSMDGGKTWSEPIMEPNSKAMFERHCGRTLMCEKAVCASDGTIILYYLTCDMETNGHRWAPFFEPHYAVSHDGGETFSEPKMFVHEAGRIWDVLNHDGQIYVLFADCPELPGIELMRPYKYRLYVSEDNGATYTLRSELPFESTVQCVYGTMEFGPDGKLIAYIYDKQDEHNLKYLVSEDAGRSWGVNRRAFFEKKLRNPQLVYFAGGWWIHGRSGNLGRDKGHFVLYHSEDGVEWDRGSFVRLADQGLGAYSNNLVVHCPDGRQQLLIQASHAYDQNRTNVYHWWLKEKETISRE</sequence>
<keyword evidence="2" id="KW-1185">Reference proteome</keyword>
<dbReference type="SUPFAM" id="SSF50939">
    <property type="entry name" value="Sialidases"/>
    <property type="match status" value="1"/>
</dbReference>
<dbReference type="Gene3D" id="2.120.10.10">
    <property type="match status" value="2"/>
</dbReference>
<dbReference type="Proteomes" id="UP000236311">
    <property type="component" value="Unassembled WGS sequence"/>
</dbReference>
<protein>
    <submittedName>
        <fullName evidence="1">BNR/Asp-box repeat protein</fullName>
    </submittedName>
</protein>
<evidence type="ECO:0000313" key="1">
    <source>
        <dbReference type="EMBL" id="SOY29802.1"/>
    </source>
</evidence>